<dbReference type="EMBL" id="JAGIQL010000129">
    <property type="protein sequence ID" value="MBP0460677.1"/>
    <property type="molecule type" value="Genomic_DNA"/>
</dbReference>
<evidence type="ECO:0000313" key="1">
    <source>
        <dbReference type="EMBL" id="MBP0460677.1"/>
    </source>
</evidence>
<dbReference type="Proteomes" id="UP000670475">
    <property type="component" value="Unassembled WGS sequence"/>
</dbReference>
<sequence>MTGPAWAKSLTSVHRPCRAAADDHPPLHGGQFLRLVDDDVPVLPLGRTVDQARRLVQQRHIGIGPEIVGAAQQEGPLVRGQAGQVLGESAGVRQERFHEVTGRQPGPQRLDRPVDTRVVEEIGADGVQVQFVCRAD</sequence>
<proteinExistence type="predicted"/>
<organism evidence="1 2">
    <name type="scientific">Streptomyces montanisoli</name>
    <dbReference type="NCBI Taxonomy" id="2798581"/>
    <lineage>
        <taxon>Bacteria</taxon>
        <taxon>Bacillati</taxon>
        <taxon>Actinomycetota</taxon>
        <taxon>Actinomycetes</taxon>
        <taxon>Kitasatosporales</taxon>
        <taxon>Streptomycetaceae</taxon>
        <taxon>Streptomyces</taxon>
    </lineage>
</organism>
<dbReference type="AlphaFoldDB" id="A0A940MJ60"/>
<accession>A0A940MJ60</accession>
<gene>
    <name evidence="1" type="ORF">JFN87_24820</name>
</gene>
<keyword evidence="2" id="KW-1185">Reference proteome</keyword>
<name>A0A940MJ60_9ACTN</name>
<reference evidence="1" key="1">
    <citation type="submission" date="2021-03" db="EMBL/GenBank/DDBJ databases">
        <title>Whole genome sequence of Streptomyces bomunensis MMS17-BM035.</title>
        <authorList>
            <person name="Lee J.H."/>
        </authorList>
    </citation>
    <scope>NUCLEOTIDE SEQUENCE</scope>
    <source>
        <strain evidence="1">MMS17-BM035</strain>
    </source>
</reference>
<evidence type="ECO:0000313" key="2">
    <source>
        <dbReference type="Proteomes" id="UP000670475"/>
    </source>
</evidence>
<comment type="caution">
    <text evidence="1">The sequence shown here is derived from an EMBL/GenBank/DDBJ whole genome shotgun (WGS) entry which is preliminary data.</text>
</comment>
<protein>
    <submittedName>
        <fullName evidence="1">Uncharacterized protein</fullName>
    </submittedName>
</protein>